<protein>
    <submittedName>
        <fullName evidence="2">Uncharacterized protein</fullName>
    </submittedName>
</protein>
<accession>A0A0D0DBR2</accession>
<dbReference type="EMBL" id="KN828636">
    <property type="protein sequence ID" value="KIK74695.1"/>
    <property type="molecule type" value="Genomic_DNA"/>
</dbReference>
<dbReference type="STRING" id="930991.A0A0D0DBR2"/>
<gene>
    <name evidence="2" type="ORF">PAXRUDRAFT_19622</name>
</gene>
<reference evidence="3" key="2">
    <citation type="submission" date="2015-01" db="EMBL/GenBank/DDBJ databases">
        <title>Evolutionary Origins and Diversification of the Mycorrhizal Mutualists.</title>
        <authorList>
            <consortium name="DOE Joint Genome Institute"/>
            <consortium name="Mycorrhizal Genomics Consortium"/>
            <person name="Kohler A."/>
            <person name="Kuo A."/>
            <person name="Nagy L.G."/>
            <person name="Floudas D."/>
            <person name="Copeland A."/>
            <person name="Barry K.W."/>
            <person name="Cichocki N."/>
            <person name="Veneault-Fourrey C."/>
            <person name="LaButti K."/>
            <person name="Lindquist E.A."/>
            <person name="Lipzen A."/>
            <person name="Lundell T."/>
            <person name="Morin E."/>
            <person name="Murat C."/>
            <person name="Riley R."/>
            <person name="Ohm R."/>
            <person name="Sun H."/>
            <person name="Tunlid A."/>
            <person name="Henrissat B."/>
            <person name="Grigoriev I.V."/>
            <person name="Hibbett D.S."/>
            <person name="Martin F."/>
        </authorList>
    </citation>
    <scope>NUCLEOTIDE SEQUENCE [LARGE SCALE GENOMIC DNA]</scope>
    <source>
        <strain evidence="3">Ve08.2h10</strain>
    </source>
</reference>
<dbReference type="InParanoid" id="A0A0D0DBR2"/>
<evidence type="ECO:0000313" key="2">
    <source>
        <dbReference type="EMBL" id="KIK74695.1"/>
    </source>
</evidence>
<dbReference type="Proteomes" id="UP000054538">
    <property type="component" value="Unassembled WGS sequence"/>
</dbReference>
<dbReference type="OrthoDB" id="2669721at2759"/>
<organism evidence="2 3">
    <name type="scientific">Paxillus rubicundulus Ve08.2h10</name>
    <dbReference type="NCBI Taxonomy" id="930991"/>
    <lineage>
        <taxon>Eukaryota</taxon>
        <taxon>Fungi</taxon>
        <taxon>Dikarya</taxon>
        <taxon>Basidiomycota</taxon>
        <taxon>Agaricomycotina</taxon>
        <taxon>Agaricomycetes</taxon>
        <taxon>Agaricomycetidae</taxon>
        <taxon>Boletales</taxon>
        <taxon>Paxilineae</taxon>
        <taxon>Paxillaceae</taxon>
        <taxon>Paxillus</taxon>
    </lineage>
</organism>
<keyword evidence="3" id="KW-1185">Reference proteome</keyword>
<name>A0A0D0DBR2_9AGAM</name>
<evidence type="ECO:0000256" key="1">
    <source>
        <dbReference type="SAM" id="MobiDB-lite"/>
    </source>
</evidence>
<feature type="region of interest" description="Disordered" evidence="1">
    <location>
        <begin position="292"/>
        <end position="317"/>
    </location>
</feature>
<sequence>MSQYRITPEDLTCAHELFAEWELEFETLYYQRKVNRIHFVHPCVHLANHLALEATRVGAPICSSQWTMERTIGNLGQEIRQPSDPFSNLAQQGIQCCQVNAFKALFPHLDPPENICPRGSEDLGNGFGDIRISRATSTKISMMGTALSSKWTDSSIPWTESQKSLDDVRMACHVKIHLNGRQRFAEVQYFVKLAVEVDNTPPLANQPPCEHWRFANLTVVLLFSESHLELLELSHGTLMTCTSLGQPSLHLIDVKDILSVVGMVPHSLTLPSGVVENRFFIVEKSGLEIACSGPEADDGNDDNGAEDSDGGGGDADD</sequence>
<reference evidence="2 3" key="1">
    <citation type="submission" date="2014-04" db="EMBL/GenBank/DDBJ databases">
        <authorList>
            <consortium name="DOE Joint Genome Institute"/>
            <person name="Kuo A."/>
            <person name="Kohler A."/>
            <person name="Jargeat P."/>
            <person name="Nagy L.G."/>
            <person name="Floudas D."/>
            <person name="Copeland A."/>
            <person name="Barry K.W."/>
            <person name="Cichocki N."/>
            <person name="Veneault-Fourrey C."/>
            <person name="LaButti K."/>
            <person name="Lindquist E.A."/>
            <person name="Lipzen A."/>
            <person name="Lundell T."/>
            <person name="Morin E."/>
            <person name="Murat C."/>
            <person name="Sun H."/>
            <person name="Tunlid A."/>
            <person name="Henrissat B."/>
            <person name="Grigoriev I.V."/>
            <person name="Hibbett D.S."/>
            <person name="Martin F."/>
            <person name="Nordberg H.P."/>
            <person name="Cantor M.N."/>
            <person name="Hua S.X."/>
        </authorList>
    </citation>
    <scope>NUCLEOTIDE SEQUENCE [LARGE SCALE GENOMIC DNA]</scope>
    <source>
        <strain evidence="2 3">Ve08.2h10</strain>
    </source>
</reference>
<dbReference type="HOGENOM" id="CLU_047287_0_0_1"/>
<proteinExistence type="predicted"/>
<dbReference type="AlphaFoldDB" id="A0A0D0DBR2"/>
<evidence type="ECO:0000313" key="3">
    <source>
        <dbReference type="Proteomes" id="UP000054538"/>
    </source>
</evidence>
<feature type="compositionally biased region" description="Acidic residues" evidence="1">
    <location>
        <begin position="295"/>
        <end position="317"/>
    </location>
</feature>